<name>A0AAD9AAV8_9PEZI</name>
<protein>
    <submittedName>
        <fullName evidence="1">Idi-3</fullName>
    </submittedName>
</protein>
<organism evidence="1 2">
    <name type="scientific">Colletotrichum chrysophilum</name>
    <dbReference type="NCBI Taxonomy" id="1836956"/>
    <lineage>
        <taxon>Eukaryota</taxon>
        <taxon>Fungi</taxon>
        <taxon>Dikarya</taxon>
        <taxon>Ascomycota</taxon>
        <taxon>Pezizomycotina</taxon>
        <taxon>Sordariomycetes</taxon>
        <taxon>Hypocreomycetidae</taxon>
        <taxon>Glomerellales</taxon>
        <taxon>Glomerellaceae</taxon>
        <taxon>Colletotrichum</taxon>
        <taxon>Colletotrichum gloeosporioides species complex</taxon>
    </lineage>
</organism>
<sequence length="256" mass="28014">MAQLSKISRLATGMGVFLCFCTAWTLSITGVSVLASRVSGDKSSFSSWLVFHLELSLDFAVLAMKWELGNLLMRLYLDSQDEPICGYEEGRVVKAFCHIPDGLRRWVLGFGGVPEGDGSLRATSWAAVRVVPVSLSSSATALSRPPLSHNMLHLSHNRMHYFDNVLDLVVRLDFPEYLPTASLPTSSQYNVRGDAVYPPSCGYVFRYPRNAGNDFTTPLTSATRPQPQPPSYHNILGLAVLLSFPDLGSCGNSHAS</sequence>
<dbReference type="EMBL" id="JAQOWY010000433">
    <property type="protein sequence ID" value="KAK1842134.1"/>
    <property type="molecule type" value="Genomic_DNA"/>
</dbReference>
<dbReference type="AlphaFoldDB" id="A0AAD9AAV8"/>
<gene>
    <name evidence="1" type="ORF">CCHR01_15246</name>
</gene>
<evidence type="ECO:0000313" key="2">
    <source>
        <dbReference type="Proteomes" id="UP001243330"/>
    </source>
</evidence>
<comment type="caution">
    <text evidence="1">The sequence shown here is derived from an EMBL/GenBank/DDBJ whole genome shotgun (WGS) entry which is preliminary data.</text>
</comment>
<proteinExistence type="predicted"/>
<dbReference type="Proteomes" id="UP001243330">
    <property type="component" value="Unassembled WGS sequence"/>
</dbReference>
<keyword evidence="2" id="KW-1185">Reference proteome</keyword>
<accession>A0AAD9AAV8</accession>
<reference evidence="1" key="1">
    <citation type="submission" date="2023-01" db="EMBL/GenBank/DDBJ databases">
        <title>Colletotrichum chrysophilum M932 genome sequence.</title>
        <authorList>
            <person name="Baroncelli R."/>
        </authorList>
    </citation>
    <scope>NUCLEOTIDE SEQUENCE</scope>
    <source>
        <strain evidence="1">M932</strain>
    </source>
</reference>
<evidence type="ECO:0000313" key="1">
    <source>
        <dbReference type="EMBL" id="KAK1842134.1"/>
    </source>
</evidence>